<evidence type="ECO:0000259" key="4">
    <source>
        <dbReference type="PROSITE" id="PS50835"/>
    </source>
</evidence>
<dbReference type="PANTHER" id="PTHR12207:SF3">
    <property type="entry name" value="PROSTAGLANDIN F2 RECEPTOR NEGATIVE REGULATOR"/>
    <property type="match status" value="1"/>
</dbReference>
<evidence type="ECO:0000256" key="1">
    <source>
        <dbReference type="ARBA" id="ARBA00022729"/>
    </source>
</evidence>
<keyword evidence="3" id="KW-0393">Immunoglobulin domain</keyword>
<dbReference type="Gene3D" id="2.60.40.10">
    <property type="entry name" value="Immunoglobulins"/>
    <property type="match status" value="1"/>
</dbReference>
<dbReference type="Proteomes" id="UP001529510">
    <property type="component" value="Unassembled WGS sequence"/>
</dbReference>
<dbReference type="PANTHER" id="PTHR12207">
    <property type="entry name" value="V-SET AND TRANSMEMBRANE DOMAIN-CONTAINING PROTEIN"/>
    <property type="match status" value="1"/>
</dbReference>
<feature type="domain" description="Ig-like" evidence="4">
    <location>
        <begin position="1"/>
        <end position="87"/>
    </location>
</feature>
<comment type="caution">
    <text evidence="5">The sequence shown here is derived from an EMBL/GenBank/DDBJ whole genome shotgun (WGS) entry which is preliminary data.</text>
</comment>
<dbReference type="EMBL" id="JAMKFB020000068">
    <property type="protein sequence ID" value="KAL0153889.1"/>
    <property type="molecule type" value="Genomic_DNA"/>
</dbReference>
<dbReference type="InterPro" id="IPR013783">
    <property type="entry name" value="Ig-like_fold"/>
</dbReference>
<keyword evidence="1" id="KW-0732">Signal</keyword>
<evidence type="ECO:0000313" key="6">
    <source>
        <dbReference type="Proteomes" id="UP001529510"/>
    </source>
</evidence>
<evidence type="ECO:0000256" key="3">
    <source>
        <dbReference type="ARBA" id="ARBA00023319"/>
    </source>
</evidence>
<dbReference type="AlphaFoldDB" id="A0ABD0MV49"/>
<evidence type="ECO:0000256" key="2">
    <source>
        <dbReference type="ARBA" id="ARBA00023157"/>
    </source>
</evidence>
<evidence type="ECO:0000313" key="5">
    <source>
        <dbReference type="EMBL" id="KAL0153889.1"/>
    </source>
</evidence>
<organism evidence="5 6">
    <name type="scientific">Cirrhinus mrigala</name>
    <name type="common">Mrigala</name>
    <dbReference type="NCBI Taxonomy" id="683832"/>
    <lineage>
        <taxon>Eukaryota</taxon>
        <taxon>Metazoa</taxon>
        <taxon>Chordata</taxon>
        <taxon>Craniata</taxon>
        <taxon>Vertebrata</taxon>
        <taxon>Euteleostomi</taxon>
        <taxon>Actinopterygii</taxon>
        <taxon>Neopterygii</taxon>
        <taxon>Teleostei</taxon>
        <taxon>Ostariophysi</taxon>
        <taxon>Cypriniformes</taxon>
        <taxon>Cyprinidae</taxon>
        <taxon>Labeoninae</taxon>
        <taxon>Labeonini</taxon>
        <taxon>Cirrhinus</taxon>
    </lineage>
</organism>
<protein>
    <recommendedName>
        <fullName evidence="4">Ig-like domain-containing protein</fullName>
    </recommendedName>
</protein>
<keyword evidence="6" id="KW-1185">Reference proteome</keyword>
<keyword evidence="2" id="KW-1015">Disulfide bond</keyword>
<gene>
    <name evidence="5" type="ORF">M9458_050810</name>
</gene>
<dbReference type="InterPro" id="IPR036179">
    <property type="entry name" value="Ig-like_dom_sf"/>
</dbReference>
<accession>A0ABD0MV49</accession>
<dbReference type="InterPro" id="IPR007110">
    <property type="entry name" value="Ig-like_dom"/>
</dbReference>
<reference evidence="5 6" key="1">
    <citation type="submission" date="2024-05" db="EMBL/GenBank/DDBJ databases">
        <title>Genome sequencing and assembly of Indian major carp, Cirrhinus mrigala (Hamilton, 1822).</title>
        <authorList>
            <person name="Mohindra V."/>
            <person name="Chowdhury L.M."/>
            <person name="Lal K."/>
            <person name="Jena J.K."/>
        </authorList>
    </citation>
    <scope>NUCLEOTIDE SEQUENCE [LARGE SCALE GENOMIC DNA]</scope>
    <source>
        <strain evidence="5">CM1030</strain>
        <tissue evidence="5">Blood</tissue>
    </source>
</reference>
<dbReference type="PROSITE" id="PS50835">
    <property type="entry name" value="IG_LIKE"/>
    <property type="match status" value="1"/>
</dbReference>
<proteinExistence type="predicted"/>
<name>A0ABD0MV49_CIRMR</name>
<dbReference type="InterPro" id="IPR051102">
    <property type="entry name" value="IgSF_V-set/TM_domain"/>
</dbReference>
<dbReference type="SUPFAM" id="SSF48726">
    <property type="entry name" value="Immunoglobulin"/>
    <property type="match status" value="1"/>
</dbReference>
<sequence>MAFDVRWFQSTNQAVDNGVQPLISMDRWGVVKKAGSNDTSLERTDQHTFVLTLHKIQERDVGEYHCTATPWLLSPATGAWNKEKDLTSTSSFLSVKMECKNPGCVYGWDLFQFRIHLKSLEKPVSARIQGFPTLLLERYHPADFNSNPI</sequence>